<sequence length="74" mass="8467">METRIKNVMASVFEMPAEQINAESSPDNIENWDSLKHLNLVVALEEEFDIEFDDDEALELMSFSSIYDLVKAKA</sequence>
<dbReference type="AlphaFoldDB" id="A0A7D7LND2"/>
<evidence type="ECO:0000313" key="5">
    <source>
        <dbReference type="Proteomes" id="UP000539710"/>
    </source>
</evidence>
<organism evidence="3 4">
    <name type="scientific">Marnyiella aurantia</name>
    <dbReference type="NCBI Taxonomy" id="2758037"/>
    <lineage>
        <taxon>Bacteria</taxon>
        <taxon>Pseudomonadati</taxon>
        <taxon>Bacteroidota</taxon>
        <taxon>Flavobacteriia</taxon>
        <taxon>Flavobacteriales</taxon>
        <taxon>Weeksellaceae</taxon>
        <taxon>Marnyiella</taxon>
    </lineage>
</organism>
<keyword evidence="5" id="KW-1185">Reference proteome</keyword>
<reference evidence="5" key="2">
    <citation type="submission" date="2020-07" db="EMBL/GenBank/DDBJ databases">
        <title>Flavobacterium sp. xlx-214.</title>
        <authorList>
            <person name="Yang C."/>
        </authorList>
    </citation>
    <scope>NUCLEOTIDE SEQUENCE [LARGE SCALE GENOMIC DNA]</scope>
    <source>
        <strain evidence="5">CX-624</strain>
    </source>
</reference>
<dbReference type="InterPro" id="IPR009081">
    <property type="entry name" value="PP-bd_ACP"/>
</dbReference>
<dbReference type="KEGG" id="cbau:H1R16_04135"/>
<proteinExistence type="predicted"/>
<dbReference type="InterPro" id="IPR036736">
    <property type="entry name" value="ACP-like_sf"/>
</dbReference>
<evidence type="ECO:0000313" key="3">
    <source>
        <dbReference type="EMBL" id="QMS99204.1"/>
    </source>
</evidence>
<dbReference type="PROSITE" id="PS50075">
    <property type="entry name" value="CARRIER"/>
    <property type="match status" value="1"/>
</dbReference>
<dbReference type="Proteomes" id="UP000539710">
    <property type="component" value="Unassembled WGS sequence"/>
</dbReference>
<reference evidence="3 4" key="1">
    <citation type="submission" date="2020-07" db="EMBL/GenBank/DDBJ databases">
        <title>Chryseobacterium sp.cx-624.</title>
        <authorList>
            <person name="Yang C."/>
        </authorList>
    </citation>
    <scope>NUCLEOTIDE SEQUENCE [LARGE SCALE GENOMIC DNA]</scope>
    <source>
        <strain evidence="3">Cx-624</strain>
        <strain evidence="4">cx-624</strain>
    </source>
</reference>
<dbReference type="Pfam" id="PF00550">
    <property type="entry name" value="PP-binding"/>
    <property type="match status" value="1"/>
</dbReference>
<name>A0A7D7LND2_9FLAO</name>
<protein>
    <submittedName>
        <fullName evidence="3">Acyl carrier protein</fullName>
    </submittedName>
</protein>
<evidence type="ECO:0000313" key="4">
    <source>
        <dbReference type="Proteomes" id="UP000515349"/>
    </source>
</evidence>
<dbReference type="Proteomes" id="UP000515349">
    <property type="component" value="Chromosome"/>
</dbReference>
<evidence type="ECO:0000313" key="2">
    <source>
        <dbReference type="EMBL" id="MBA5247448.1"/>
    </source>
</evidence>
<accession>A0A7D7LND2</accession>
<evidence type="ECO:0000259" key="1">
    <source>
        <dbReference type="PROSITE" id="PS50075"/>
    </source>
</evidence>
<dbReference type="Gene3D" id="1.10.1200.10">
    <property type="entry name" value="ACP-like"/>
    <property type="match status" value="1"/>
</dbReference>
<dbReference type="RefSeq" id="WP_181887549.1">
    <property type="nucleotide sequence ID" value="NZ_CP059472.1"/>
</dbReference>
<gene>
    <name evidence="3" type="ORF">H1R16_04135</name>
    <name evidence="2" type="ORF">H2507_09725</name>
</gene>
<dbReference type="EMBL" id="JACEUX010000003">
    <property type="protein sequence ID" value="MBA5247448.1"/>
    <property type="molecule type" value="Genomic_DNA"/>
</dbReference>
<dbReference type="SUPFAM" id="SSF47336">
    <property type="entry name" value="ACP-like"/>
    <property type="match status" value="1"/>
</dbReference>
<feature type="domain" description="Carrier" evidence="1">
    <location>
        <begin position="1"/>
        <end position="74"/>
    </location>
</feature>
<dbReference type="EMBL" id="CP059472">
    <property type="protein sequence ID" value="QMS99204.1"/>
    <property type="molecule type" value="Genomic_DNA"/>
</dbReference>
<reference evidence="2" key="3">
    <citation type="submission" date="2020-07" db="EMBL/GenBank/DDBJ databases">
        <authorList>
            <person name="Yang C."/>
        </authorList>
    </citation>
    <scope>NUCLEOTIDE SEQUENCE</scope>
    <source>
        <strain evidence="2">Cx-624</strain>
    </source>
</reference>